<dbReference type="PANTHER" id="PTHR41313">
    <property type="entry name" value="ADENINE-SPECIFIC METHYLTRANSFERASE"/>
    <property type="match status" value="1"/>
</dbReference>
<evidence type="ECO:0000313" key="6">
    <source>
        <dbReference type="EMBL" id="MDH0826560.1"/>
    </source>
</evidence>
<dbReference type="GO" id="GO:0005524">
    <property type="term" value="F:ATP binding"/>
    <property type="evidence" value="ECO:0007669"/>
    <property type="project" value="UniProtKB-UniRule"/>
</dbReference>
<keyword evidence="2" id="KW-0347">Helicase</keyword>
<dbReference type="InterPro" id="IPR001650">
    <property type="entry name" value="Helicase_C-like"/>
</dbReference>
<feature type="domain" description="Helicase ATP-binding" evidence="4">
    <location>
        <begin position="819"/>
        <end position="1069"/>
    </location>
</feature>
<feature type="binding site" evidence="3">
    <location>
        <position position="2085"/>
    </location>
    <ligand>
        <name>ATP</name>
        <dbReference type="ChEBI" id="CHEBI:30616"/>
    </ligand>
</feature>
<dbReference type="PROSITE" id="PS00107">
    <property type="entry name" value="PROTEIN_KINASE_ATP"/>
    <property type="match status" value="1"/>
</dbReference>
<accession>A0AA42MA10</accession>
<keyword evidence="6" id="KW-0808">Transferase</keyword>
<evidence type="ECO:0000259" key="5">
    <source>
        <dbReference type="PROSITE" id="PS51194"/>
    </source>
</evidence>
<evidence type="ECO:0000256" key="1">
    <source>
        <dbReference type="ARBA" id="ARBA00006594"/>
    </source>
</evidence>
<sequence length="2120" mass="237903">MPVNNTAKKGLIVFQSALGALKNKIVPEETPTGVFEFADQKITPRTRQTNNNKAVALMRELENDPSRTATAEEKLILSRYTGKGGNLEVEGVKGSQYEYYTPLPLANAMWDLMKDLGFDGGAVLDPCAGTGIFAVGRPENTIMQSIELDQVSGTINGMVNDGTNHNVIVSPFEAIASKTQDNTYDAVITNVPFGSKSARGSNARLDIYAEDDLDTYFVKRSIDKLKYGKLAVFLASTKLMTGASSRKFRQQISLKADLVGAYRLPNKVFHPTGADVVTDIIVYRKHSEELTAKIENLYENGQIELLKTSRVLDENIIAGKYYKTEGINNVLGQVTKVTDWRNKQREIEAVVSDDSLANILKLIRRFPDSRIDLNALDLADTQPSVTIQEGDIRVMAGTTFEYMGGQWVAVQQSSGYANVENFETALMAFHSGMSLDDLNAYRTYSQSARISVPAWANQMLDVTVGANSDAYAYWLTQFALYEALQTDITGKYPEHYTALTSAMKGILKDVQSKKYKNTALRTMLNFNAKAFDGADLSAYWYGTAIEVAQTLDVKSAYENAVYMGRADNFMVSVEEIKKSNPDFNPLTDDNYAVNGDGTKVSLNRDYYVGNYGEFLARINAEIETATDPVLREKLISQRHKASEHINHVDVNKLNLSLRATNIDISIKSDFLSIYGGDDVFVNAEGRVEVQAKVPTFDDVARWLKHGNFPSDVRIYFLNRLLDAINNNTRLTLRVPKDVSRAKHDFVMEAFLKYVREIDATFVSYLHSNEAFMQELDGKLNDPFNKEMVTELDESPIEIDGFSPQFEGFEALQTYQNAEIRRLSRRFEGITGFDVGLGKTMASIATAQNLHNIGVKKRTAFVVPSHTISKWLRDVKITLTDHSGVLVIGSKENSLESINSANYGTDLNLLIKSKDWRIILMTSDAFTMIPLKDSSIEKYYEPKLTGYDLSKDKDRQAYNAFLADKKADMQGDKGRLPYFEDLGIDSIVFDEAQMFKNGDASEGSGNFNTIRGLSLLGEKQLSTRAVSAKIKSEYVRGTNALGDGVVLLSATPITNSPAEIFTMLSLAVGEKKAKNILGGSSIETVDDFLSTFANTESIEGVDITGGLRSDETFTGFKNVELLKNALHTVANIQTARENDLKIPEQEDVPTSIELSQSDRLVLSDLKRAYGLARLAVGNGLHDADDQQFLEEMSQRLGEPADLIAHPFNLISKMQDLILMGQDAVLERGYYINYIAPEDETLAQRVVDAFNKKPPKFTTKRNYPLVEEGDLKIKKRAKNFGESDEYEITVRAYLNEEQNQLCLTANDMKAISILFEVADKNGLDLKPRLSAKLQSMVDNFKQEQLTPMHQGHAKQIIFCDTLAMHHTIKQALIQYCGVPKSQIAILNASIKPDGSSGKVVTDDVQDIQDGFASNKYTVVIANKKADTGIDLQRGTQAIHHLTTGWTPDSLQQRNGRGVRQGNQQAKVRVYLYNANGTFDEYKLRVINGKSDWINKLMNKSEATGGTLSVAGELSNDELDLMIQADSQEAIEQLLNEREKREVQARLDRTTKQTQMLLTIARRSGFQAEDSKEKVTDALIVLDYKKYVSLLKDEAKTLKTEKLENIQAQKQAIVDRYSGYIPNNTTENWDKGLRSYAEPRGGEPSYISSLRTYSFGEDFKSSELAKNVLAEDKGPIHHMANNKYSSIQRMAETSKETLFNYQDSPFSREEREMLFNGTARYRDEMGQIERNGDLVKAVNSETGEVLYGMISVKNFEIKYVFNSGFAPTSKSEISVLNANERATAIQAFIDYELARLNELKVYDYTALTTDQANRFVKFSQDLPEVRQAVEAQLKTAQAEWIKGESKVYATDVRHKEKRQCYWSRHIFTAFYQANPALVQAFNSAFDGIVKAVEFEGENTAILVIPNEKMYLIDQMATTIGYRNRLLDDLYDFAEAQKVKLSFDGADSSMVNDFYQEKVNAVRDTFKRYSLGQLPLPYSTDTVLTDDQKDEILEAMLVTALGEWVSDVKPFYERGRMEYAYKSILETFALDQSGPEAIVKANTKYHSGMGRFKNMSLTGVAFLGTGSFGSAFKSTYKDTMKTYAESIRKKCLWDNRNTCWVVDPEVMLWMMKQDWFKLDEVEFY</sequence>
<comment type="caution">
    <text evidence="6">The sequence shown here is derived from an EMBL/GenBank/DDBJ whole genome shotgun (WGS) entry which is preliminary data.</text>
</comment>
<gene>
    <name evidence="6" type="ORF">N5C97_08610</name>
</gene>
<dbReference type="SUPFAM" id="SSF53335">
    <property type="entry name" value="S-adenosyl-L-methionine-dependent methyltransferases"/>
    <property type="match status" value="1"/>
</dbReference>
<keyword evidence="3" id="KW-0547">Nucleotide-binding</keyword>
<dbReference type="EMBL" id="JAOCCL010000018">
    <property type="protein sequence ID" value="MDH0826560.1"/>
    <property type="molecule type" value="Genomic_DNA"/>
</dbReference>
<dbReference type="InterPro" id="IPR052933">
    <property type="entry name" value="DNA_Protect_Modify"/>
</dbReference>
<proteinExistence type="inferred from homology"/>
<dbReference type="Gene3D" id="3.40.50.300">
    <property type="entry name" value="P-loop containing nucleotide triphosphate hydrolases"/>
    <property type="match status" value="2"/>
</dbReference>
<dbReference type="RefSeq" id="WP_279678968.1">
    <property type="nucleotide sequence ID" value="NZ_JAOCCL010000018.1"/>
</dbReference>
<keyword evidence="2" id="KW-0378">Hydrolase</keyword>
<dbReference type="PROSITE" id="PS51192">
    <property type="entry name" value="HELICASE_ATP_BIND_1"/>
    <property type="match status" value="1"/>
</dbReference>
<dbReference type="InterPro" id="IPR027417">
    <property type="entry name" value="P-loop_NTPase"/>
</dbReference>
<evidence type="ECO:0000259" key="4">
    <source>
        <dbReference type="PROSITE" id="PS51192"/>
    </source>
</evidence>
<dbReference type="InterPro" id="IPR003356">
    <property type="entry name" value="DNA_methylase_A-5"/>
</dbReference>
<dbReference type="InterPro" id="IPR029063">
    <property type="entry name" value="SAM-dependent_MTases_sf"/>
</dbReference>
<dbReference type="InterPro" id="IPR000330">
    <property type="entry name" value="SNF2_N"/>
</dbReference>
<dbReference type="InterPro" id="IPR014001">
    <property type="entry name" value="Helicase_ATP-bd"/>
</dbReference>
<dbReference type="Gene3D" id="3.40.50.150">
    <property type="entry name" value="Vaccinia Virus protein VP39"/>
    <property type="match status" value="1"/>
</dbReference>
<keyword evidence="3" id="KW-0067">ATP-binding</keyword>
<dbReference type="Pfam" id="PF02384">
    <property type="entry name" value="N6_Mtase"/>
    <property type="match status" value="1"/>
</dbReference>
<feature type="domain" description="Helicase C-terminal" evidence="5">
    <location>
        <begin position="1330"/>
        <end position="1499"/>
    </location>
</feature>
<reference evidence="6" key="1">
    <citation type="submission" date="2022-09" db="EMBL/GenBank/DDBJ databases">
        <title>Intensive care unit water sources are persistently colonized with multi-drug resistant bacteria and are the site of extensive horizontal gene transfer of antibiotic resistance genes.</title>
        <authorList>
            <person name="Diorio-Toth L."/>
        </authorList>
    </citation>
    <scope>NUCLEOTIDE SEQUENCE</scope>
    <source>
        <strain evidence="6">GD03885</strain>
    </source>
</reference>
<dbReference type="Proteomes" id="UP001160116">
    <property type="component" value="Unassembled WGS sequence"/>
</dbReference>
<evidence type="ECO:0000256" key="2">
    <source>
        <dbReference type="ARBA" id="ARBA00022806"/>
    </source>
</evidence>
<dbReference type="PROSITE" id="PS51194">
    <property type="entry name" value="HELICASE_CTER"/>
    <property type="match status" value="1"/>
</dbReference>
<dbReference type="GO" id="GO:0003677">
    <property type="term" value="F:DNA binding"/>
    <property type="evidence" value="ECO:0007669"/>
    <property type="project" value="InterPro"/>
</dbReference>
<evidence type="ECO:0000313" key="7">
    <source>
        <dbReference type="Proteomes" id="UP001160116"/>
    </source>
</evidence>
<dbReference type="PRINTS" id="PR00507">
    <property type="entry name" value="N12N6MTFRASE"/>
</dbReference>
<organism evidence="6 7">
    <name type="scientific">Acinetobacter johnsonii</name>
    <dbReference type="NCBI Taxonomy" id="40214"/>
    <lineage>
        <taxon>Bacteria</taxon>
        <taxon>Pseudomonadati</taxon>
        <taxon>Pseudomonadota</taxon>
        <taxon>Gammaproteobacteria</taxon>
        <taxon>Moraxellales</taxon>
        <taxon>Moraxellaceae</taxon>
        <taxon>Acinetobacter</taxon>
    </lineage>
</organism>
<name>A0AA42MA10_ACIJO</name>
<dbReference type="Pfam" id="PF00176">
    <property type="entry name" value="SNF2-rel_dom"/>
    <property type="match status" value="1"/>
</dbReference>
<dbReference type="SUPFAM" id="SSF52540">
    <property type="entry name" value="P-loop containing nucleoside triphosphate hydrolases"/>
    <property type="match status" value="2"/>
</dbReference>
<keyword evidence="6" id="KW-0489">Methyltransferase</keyword>
<comment type="similarity">
    <text evidence="1">Belongs to the N(4)/N(6)-methyltransferase family.</text>
</comment>
<dbReference type="PANTHER" id="PTHR41313:SF1">
    <property type="entry name" value="DNA METHYLASE ADENINE-SPECIFIC DOMAIN-CONTAINING PROTEIN"/>
    <property type="match status" value="1"/>
</dbReference>
<protein>
    <submittedName>
        <fullName evidence="6">N-6 DNA methylase</fullName>
    </submittedName>
</protein>
<dbReference type="InterPro" id="IPR017441">
    <property type="entry name" value="Protein_kinase_ATP_BS"/>
</dbReference>
<evidence type="ECO:0000256" key="3">
    <source>
        <dbReference type="PROSITE-ProRule" id="PRU10141"/>
    </source>
</evidence>
<dbReference type="GO" id="GO:0032259">
    <property type="term" value="P:methylation"/>
    <property type="evidence" value="ECO:0007669"/>
    <property type="project" value="UniProtKB-KW"/>
</dbReference>
<dbReference type="GO" id="GO:0008170">
    <property type="term" value="F:N-methyltransferase activity"/>
    <property type="evidence" value="ECO:0007669"/>
    <property type="project" value="InterPro"/>
</dbReference>